<comment type="caution">
    <text evidence="1">The sequence shown here is derived from an EMBL/GenBank/DDBJ whole genome shotgun (WGS) entry which is preliminary data.</text>
</comment>
<organism evidence="1 2">
    <name type="scientific">Bordetella genomosp. 7</name>
    <dbReference type="NCBI Taxonomy" id="1416805"/>
    <lineage>
        <taxon>Bacteria</taxon>
        <taxon>Pseudomonadati</taxon>
        <taxon>Pseudomonadota</taxon>
        <taxon>Betaproteobacteria</taxon>
        <taxon>Burkholderiales</taxon>
        <taxon>Alcaligenaceae</taxon>
        <taxon>Bordetella</taxon>
    </lineage>
</organism>
<dbReference type="PANTHER" id="PTHR30289:SF1">
    <property type="entry name" value="PEBP (PHOSPHATIDYLETHANOLAMINE-BINDING PROTEIN) FAMILY PROTEIN"/>
    <property type="match status" value="1"/>
</dbReference>
<dbReference type="InterPro" id="IPR036610">
    <property type="entry name" value="PEBP-like_sf"/>
</dbReference>
<sequence>MKLSSLSFSDNESIPDRYAFGKIDPQSHVALAENFNPQFSWDDVPEGTQSFALICHDPDVPSKPDDVNQEGRAVPADLPRVDFFHWVLIDLPADRREIEEGFFSNGITPRGKGGPLAPGDARQGINDYTTWFAADRDMSGDYFGYDGPCPPWNDELPHRYIFTLYALDVPRLDVQGNFNGHDVLKAMQGHVLAQASLTGIYTLNPDLAPKQIGSTSA</sequence>
<dbReference type="CDD" id="cd00865">
    <property type="entry name" value="PEBP_bact_arch"/>
    <property type="match status" value="1"/>
</dbReference>
<dbReference type="Gene3D" id="3.90.280.10">
    <property type="entry name" value="PEBP-like"/>
    <property type="match status" value="1"/>
</dbReference>
<dbReference type="PANTHER" id="PTHR30289">
    <property type="entry name" value="UNCHARACTERIZED PROTEIN YBCL-RELATED"/>
    <property type="match status" value="1"/>
</dbReference>
<protein>
    <submittedName>
        <fullName evidence="1">Phospholipid-binding protein</fullName>
    </submittedName>
</protein>
<keyword evidence="2" id="KW-1185">Reference proteome</keyword>
<dbReference type="Proteomes" id="UP000216947">
    <property type="component" value="Unassembled WGS sequence"/>
</dbReference>
<gene>
    <name evidence="1" type="ORF">CAL19_01755</name>
</gene>
<dbReference type="SUPFAM" id="SSF49777">
    <property type="entry name" value="PEBP-like"/>
    <property type="match status" value="1"/>
</dbReference>
<name>A0A261RT79_9BORD</name>
<evidence type="ECO:0000313" key="2">
    <source>
        <dbReference type="Proteomes" id="UP000216947"/>
    </source>
</evidence>
<dbReference type="AlphaFoldDB" id="A0A261RT79"/>
<dbReference type="InterPro" id="IPR005247">
    <property type="entry name" value="YbhB_YbcL/LppC-like"/>
</dbReference>
<accession>A0A261RT79</accession>
<dbReference type="NCBIfam" id="TIGR00481">
    <property type="entry name" value="YbhB/YbcL family Raf kinase inhibitor-like protein"/>
    <property type="match status" value="1"/>
</dbReference>
<dbReference type="Pfam" id="PF01161">
    <property type="entry name" value="PBP"/>
    <property type="match status" value="1"/>
</dbReference>
<reference evidence="2" key="1">
    <citation type="submission" date="2017-05" db="EMBL/GenBank/DDBJ databases">
        <title>Complete and WGS of Bordetella genogroups.</title>
        <authorList>
            <person name="Spilker T."/>
            <person name="Lipuma J."/>
        </authorList>
    </citation>
    <scope>NUCLEOTIDE SEQUENCE [LARGE SCALE GENOMIC DNA]</scope>
    <source>
        <strain evidence="2">AU18089</strain>
    </source>
</reference>
<dbReference type="RefSeq" id="WP_026640708.1">
    <property type="nucleotide sequence ID" value="NZ_NEVK01000001.1"/>
</dbReference>
<dbReference type="EMBL" id="NEVK01000001">
    <property type="protein sequence ID" value="OZI27483.1"/>
    <property type="molecule type" value="Genomic_DNA"/>
</dbReference>
<proteinExistence type="predicted"/>
<dbReference type="InterPro" id="IPR008914">
    <property type="entry name" value="PEBP"/>
</dbReference>
<evidence type="ECO:0000313" key="1">
    <source>
        <dbReference type="EMBL" id="OZI27483.1"/>
    </source>
</evidence>